<reference evidence="3" key="2">
    <citation type="journal article" date="2016" name="Sci. Rep.">
        <title>Dictyocaulus viviparus genome, variome and transcriptome elucidate lungworm biology and support future intervention.</title>
        <authorList>
            <person name="McNulty S.N."/>
            <person name="Strube C."/>
            <person name="Rosa B.A."/>
            <person name="Martin J.C."/>
            <person name="Tyagi R."/>
            <person name="Choi Y.J."/>
            <person name="Wang Q."/>
            <person name="Hallsworth Pepin K."/>
            <person name="Zhang X."/>
            <person name="Ozersky P."/>
            <person name="Wilson R.K."/>
            <person name="Sternberg P.W."/>
            <person name="Gasser R.B."/>
            <person name="Mitreva M."/>
        </authorList>
    </citation>
    <scope>NUCLEOTIDE SEQUENCE [LARGE SCALE GENOMIC DNA]</scope>
    <source>
        <strain evidence="3">HannoverDv2000</strain>
    </source>
</reference>
<reference evidence="2 3" key="1">
    <citation type="submission" date="2013-11" db="EMBL/GenBank/DDBJ databases">
        <title>Draft genome of the bovine lungworm Dictyocaulus viviparus.</title>
        <authorList>
            <person name="Mitreva M."/>
        </authorList>
    </citation>
    <scope>NUCLEOTIDE SEQUENCE [LARGE SCALE GENOMIC DNA]</scope>
    <source>
        <strain evidence="2 3">HannoverDv2000</strain>
    </source>
</reference>
<feature type="transmembrane region" description="Helical" evidence="1">
    <location>
        <begin position="102"/>
        <end position="127"/>
    </location>
</feature>
<feature type="transmembrane region" description="Helical" evidence="1">
    <location>
        <begin position="64"/>
        <end position="82"/>
    </location>
</feature>
<dbReference type="InterPro" id="IPR019426">
    <property type="entry name" value="7TM_GPCR_serpentine_rcpt_Srv"/>
</dbReference>
<feature type="transmembrane region" description="Helical" evidence="1">
    <location>
        <begin position="186"/>
        <end position="206"/>
    </location>
</feature>
<dbReference type="Proteomes" id="UP000053766">
    <property type="component" value="Unassembled WGS sequence"/>
</dbReference>
<sequence>LILDEFYWSLRDTYFPTWCFIQTYISVIIRCFGVLLITFHRYLTMCRSHTRIEQFVNVSHRWTLPFLQWIIPLIYSIPFFTITDVQFDSKDSFNMLAEQEEITLATFMTAVFLTVSFSMCSFCYGSILKFLINNRYNANVAIKRELRLCVELLGLFVAHALLFVFHVMLMIFSLERNDGPVFTLRSVFPVITGFMSYINVWLMFIFNTDMRNKILHIISCHENMSCILNKVIVKISQGTETTRIRTFA</sequence>
<keyword evidence="1" id="KW-0812">Transmembrane</keyword>
<dbReference type="PANTHER" id="PTHR24224:SF17">
    <property type="entry name" value="G-PROTEIN COUPLED RECEPTORS FAMILY 1 PROFILE DOMAIN-CONTAINING PROTEIN"/>
    <property type="match status" value="1"/>
</dbReference>
<feature type="non-terminal residue" evidence="2">
    <location>
        <position position="1"/>
    </location>
</feature>
<dbReference type="Gene3D" id="1.20.1070.10">
    <property type="entry name" value="Rhodopsin 7-helix transmembrane proteins"/>
    <property type="match status" value="1"/>
</dbReference>
<protein>
    <recommendedName>
        <fullName evidence="4">G-protein coupled receptors family 1 profile domain-containing protein</fullName>
    </recommendedName>
</protein>
<proteinExistence type="predicted"/>
<evidence type="ECO:0000313" key="3">
    <source>
        <dbReference type="Proteomes" id="UP000053766"/>
    </source>
</evidence>
<organism evidence="2 3">
    <name type="scientific">Dictyocaulus viviparus</name>
    <name type="common">Bovine lungworm</name>
    <dbReference type="NCBI Taxonomy" id="29172"/>
    <lineage>
        <taxon>Eukaryota</taxon>
        <taxon>Metazoa</taxon>
        <taxon>Ecdysozoa</taxon>
        <taxon>Nematoda</taxon>
        <taxon>Chromadorea</taxon>
        <taxon>Rhabditida</taxon>
        <taxon>Rhabditina</taxon>
        <taxon>Rhabditomorpha</taxon>
        <taxon>Strongyloidea</taxon>
        <taxon>Metastrongylidae</taxon>
        <taxon>Dictyocaulus</taxon>
    </lineage>
</organism>
<dbReference type="InterPro" id="IPR052665">
    <property type="entry name" value="Neuropeptide-GPCR"/>
</dbReference>
<evidence type="ECO:0000256" key="1">
    <source>
        <dbReference type="SAM" id="Phobius"/>
    </source>
</evidence>
<evidence type="ECO:0000313" key="2">
    <source>
        <dbReference type="EMBL" id="KJH47241.1"/>
    </source>
</evidence>
<dbReference type="PANTHER" id="PTHR24224">
    <property type="entry name" value="CARDIOACCELERATORY PEPTIDE RECEPTOR-RELATED"/>
    <property type="match status" value="1"/>
</dbReference>
<dbReference type="GO" id="GO:0016020">
    <property type="term" value="C:membrane"/>
    <property type="evidence" value="ECO:0007669"/>
    <property type="project" value="TreeGrafter"/>
</dbReference>
<feature type="transmembrane region" description="Helical" evidence="1">
    <location>
        <begin position="20"/>
        <end position="43"/>
    </location>
</feature>
<dbReference type="EMBL" id="KN716316">
    <property type="protein sequence ID" value="KJH47241.1"/>
    <property type="molecule type" value="Genomic_DNA"/>
</dbReference>
<keyword evidence="3" id="KW-1185">Reference proteome</keyword>
<dbReference type="AlphaFoldDB" id="A0A0D8XY18"/>
<dbReference type="OrthoDB" id="5868253at2759"/>
<dbReference type="Pfam" id="PF10323">
    <property type="entry name" value="7TM_GPCR_Srv"/>
    <property type="match status" value="1"/>
</dbReference>
<feature type="transmembrane region" description="Helical" evidence="1">
    <location>
        <begin position="148"/>
        <end position="174"/>
    </location>
</feature>
<accession>A0A0D8XY18</accession>
<gene>
    <name evidence="2" type="ORF">DICVIV_06695</name>
</gene>
<keyword evidence="1" id="KW-0472">Membrane</keyword>
<name>A0A0D8XY18_DICVI</name>
<evidence type="ECO:0008006" key="4">
    <source>
        <dbReference type="Google" id="ProtNLM"/>
    </source>
</evidence>
<keyword evidence="1" id="KW-1133">Transmembrane helix</keyword>
<dbReference type="SUPFAM" id="SSF81321">
    <property type="entry name" value="Family A G protein-coupled receptor-like"/>
    <property type="match status" value="1"/>
</dbReference>